<organism evidence="2 3">
    <name type="scientific">Aspergillus ruber (strain CBS 135680)</name>
    <dbReference type="NCBI Taxonomy" id="1388766"/>
    <lineage>
        <taxon>Eukaryota</taxon>
        <taxon>Fungi</taxon>
        <taxon>Dikarya</taxon>
        <taxon>Ascomycota</taxon>
        <taxon>Pezizomycotina</taxon>
        <taxon>Eurotiomycetes</taxon>
        <taxon>Eurotiomycetidae</taxon>
        <taxon>Eurotiales</taxon>
        <taxon>Aspergillaceae</taxon>
        <taxon>Aspergillus</taxon>
        <taxon>Aspergillus subgen. Aspergillus</taxon>
    </lineage>
</organism>
<dbReference type="STRING" id="1388766.A0A017S3C6"/>
<feature type="region of interest" description="Disordered" evidence="1">
    <location>
        <begin position="1"/>
        <end position="127"/>
    </location>
</feature>
<keyword evidence="3" id="KW-1185">Reference proteome</keyword>
<feature type="compositionally biased region" description="Basic residues" evidence="1">
    <location>
        <begin position="104"/>
        <end position="113"/>
    </location>
</feature>
<evidence type="ECO:0000313" key="3">
    <source>
        <dbReference type="Proteomes" id="UP000019804"/>
    </source>
</evidence>
<evidence type="ECO:0000313" key="2">
    <source>
        <dbReference type="EMBL" id="EYE91518.1"/>
    </source>
</evidence>
<dbReference type="GeneID" id="63694483"/>
<protein>
    <submittedName>
        <fullName evidence="2">Uncharacterized protein</fullName>
    </submittedName>
</protein>
<dbReference type="EMBL" id="KK088444">
    <property type="protein sequence ID" value="EYE91518.1"/>
    <property type="molecule type" value="Genomic_DNA"/>
</dbReference>
<gene>
    <name evidence="2" type="ORF">EURHEDRAFT_381019</name>
</gene>
<dbReference type="Proteomes" id="UP000019804">
    <property type="component" value="Unassembled WGS sequence"/>
</dbReference>
<proteinExistence type="predicted"/>
<name>A0A017S3C6_ASPRC</name>
<sequence length="208" mass="23174">MHDEENALNTPERSIVCEEPQTISVASPADKEDGNINGNTQPRPFDELTRTDPFSPRKQPFWSPPAPSPAWALSGSPSAALRQPRRSCPTWRLNVTQRTEAKVRAKGQGRSPRRQLNNGVSRNWASSSSSQEVIAATIKLEWTGVVIRVRCGKDRDWMVVMRELQKTWAVASQQQKQSNPEPCIRDLNGGEGEKEEGLKISVILHIVG</sequence>
<accession>A0A017S3C6</accession>
<evidence type="ECO:0000256" key="1">
    <source>
        <dbReference type="SAM" id="MobiDB-lite"/>
    </source>
</evidence>
<reference evidence="3" key="1">
    <citation type="journal article" date="2014" name="Nat. Commun.">
        <title>Genomic adaptations of the halophilic Dead Sea filamentous fungus Eurotium rubrum.</title>
        <authorList>
            <person name="Kis-Papo T."/>
            <person name="Weig A.R."/>
            <person name="Riley R."/>
            <person name="Persoh D."/>
            <person name="Salamov A."/>
            <person name="Sun H."/>
            <person name="Lipzen A."/>
            <person name="Wasser S.P."/>
            <person name="Rambold G."/>
            <person name="Grigoriev I.V."/>
            <person name="Nevo E."/>
        </authorList>
    </citation>
    <scope>NUCLEOTIDE SEQUENCE [LARGE SCALE GENOMIC DNA]</scope>
    <source>
        <strain evidence="3">CBS 135680</strain>
    </source>
</reference>
<feature type="compositionally biased region" description="Low complexity" evidence="1">
    <location>
        <begin position="69"/>
        <end position="81"/>
    </location>
</feature>
<feature type="compositionally biased region" description="Polar residues" evidence="1">
    <location>
        <begin position="114"/>
        <end position="127"/>
    </location>
</feature>
<dbReference type="AlphaFoldDB" id="A0A017S3C6"/>
<dbReference type="OrthoDB" id="5425806at2759"/>
<dbReference type="RefSeq" id="XP_040635208.1">
    <property type="nucleotide sequence ID" value="XM_040779359.1"/>
</dbReference>
<dbReference type="HOGENOM" id="CLU_1320622_0_0_1"/>